<accession>A0A5D3BQF7</accession>
<dbReference type="PANTHER" id="PTHR33437">
    <property type="entry name" value="OS06G0361200 PROTEIN"/>
    <property type="match status" value="1"/>
</dbReference>
<name>A0A5D3BQF7_CUCMM</name>
<evidence type="ECO:0000313" key="4">
    <source>
        <dbReference type="Proteomes" id="UP000321393"/>
    </source>
</evidence>
<proteinExistence type="predicted"/>
<evidence type="ECO:0000313" key="2">
    <source>
        <dbReference type="EMBL" id="KAA0037536.1"/>
    </source>
</evidence>
<feature type="region of interest" description="Disordered" evidence="1">
    <location>
        <begin position="1"/>
        <end position="37"/>
    </location>
</feature>
<evidence type="ECO:0000256" key="1">
    <source>
        <dbReference type="SAM" id="MobiDB-lite"/>
    </source>
</evidence>
<dbReference type="Proteomes" id="UP000321393">
    <property type="component" value="Unassembled WGS sequence"/>
</dbReference>
<dbReference type="Proteomes" id="UP000321947">
    <property type="component" value="Unassembled WGS sequence"/>
</dbReference>
<dbReference type="PANTHER" id="PTHR33437:SF2">
    <property type="entry name" value="OS06G0361200 PROTEIN"/>
    <property type="match status" value="1"/>
</dbReference>
<comment type="caution">
    <text evidence="3">The sequence shown here is derived from an EMBL/GenBank/DDBJ whole genome shotgun (WGS) entry which is preliminary data.</text>
</comment>
<dbReference type="EMBL" id="SSTD01015940">
    <property type="protein sequence ID" value="TYK02011.1"/>
    <property type="molecule type" value="Genomic_DNA"/>
</dbReference>
<evidence type="ECO:0000313" key="5">
    <source>
        <dbReference type="Proteomes" id="UP000321947"/>
    </source>
</evidence>
<dbReference type="AlphaFoldDB" id="A0A5D3BQF7"/>
<dbReference type="EMBL" id="SSTE01018921">
    <property type="protein sequence ID" value="KAA0037536.1"/>
    <property type="molecule type" value="Genomic_DNA"/>
</dbReference>
<evidence type="ECO:0000313" key="3">
    <source>
        <dbReference type="EMBL" id="TYK02011.1"/>
    </source>
</evidence>
<reference evidence="4 5" key="1">
    <citation type="submission" date="2019-08" db="EMBL/GenBank/DDBJ databases">
        <title>Draft genome sequences of two oriental melons (Cucumis melo L. var makuwa).</title>
        <authorList>
            <person name="Kwon S.-Y."/>
        </authorList>
    </citation>
    <scope>NUCLEOTIDE SEQUENCE [LARGE SCALE GENOMIC DNA]</scope>
    <source>
        <strain evidence="5">cv. Chang Bougi</strain>
        <strain evidence="4">cv. SW 3</strain>
        <tissue evidence="3">Leaf</tissue>
    </source>
</reference>
<protein>
    <submittedName>
        <fullName evidence="3">Ty3-gypsy retrotransposon protein</fullName>
    </submittedName>
</protein>
<sequence length="172" mass="20047">MTSQGNIFKALSDISKRPNTRSHSRETQSSNDMPPFEEVSHSNIMSIMVTDMETSEDRMTELEKKINMLIKAVEERDYEITSLKNHIKSRNVAESSHTHTIKNIDKRKAVLQERQPQNPTSIASLSVQQFIRRIVNMMKLTNTRQRKGEQVIDYINRWRALSLDCKDRLTEL</sequence>
<gene>
    <name evidence="3" type="ORF">E5676_scaffold808G001260</name>
    <name evidence="2" type="ORF">E6C27_scaffold277G001500</name>
</gene>
<organism evidence="3 5">
    <name type="scientific">Cucumis melo var. makuwa</name>
    <name type="common">Oriental melon</name>
    <dbReference type="NCBI Taxonomy" id="1194695"/>
    <lineage>
        <taxon>Eukaryota</taxon>
        <taxon>Viridiplantae</taxon>
        <taxon>Streptophyta</taxon>
        <taxon>Embryophyta</taxon>
        <taxon>Tracheophyta</taxon>
        <taxon>Spermatophyta</taxon>
        <taxon>Magnoliopsida</taxon>
        <taxon>eudicotyledons</taxon>
        <taxon>Gunneridae</taxon>
        <taxon>Pentapetalae</taxon>
        <taxon>rosids</taxon>
        <taxon>fabids</taxon>
        <taxon>Cucurbitales</taxon>
        <taxon>Cucurbitaceae</taxon>
        <taxon>Benincaseae</taxon>
        <taxon>Cucumis</taxon>
    </lineage>
</organism>